<dbReference type="SUPFAM" id="SSF56601">
    <property type="entry name" value="beta-lactamase/transpeptidase-like"/>
    <property type="match status" value="1"/>
</dbReference>
<dbReference type="Pfam" id="PF03717">
    <property type="entry name" value="PBP_dimer"/>
    <property type="match status" value="1"/>
</dbReference>
<dbReference type="Gene3D" id="3.90.1310.10">
    <property type="entry name" value="Penicillin-binding protein 2a (Domain 2)"/>
    <property type="match status" value="1"/>
</dbReference>
<evidence type="ECO:0000256" key="3">
    <source>
        <dbReference type="SAM" id="Phobius"/>
    </source>
</evidence>
<evidence type="ECO:0000256" key="2">
    <source>
        <dbReference type="ARBA" id="ARBA00023136"/>
    </source>
</evidence>
<dbReference type="InterPro" id="IPR036138">
    <property type="entry name" value="PBP_dimer_sf"/>
</dbReference>
<sequence length="559" mass="62197">MRMWRIWFIFWIFGIGFSLVGLRLFYWSILAGESLRQEASSQYLIEFQLPSSRGSISDQKNNNLALSQPAFLVYAQPKLIKDIRNFASKVAGILFIDEESVVADLNVENRFWVPLAHKIEQPVVEKLKELNLEGLGFEKEAKRYYPEASMAAQLLGFVGLDEQGNDTGYFGLEGFYERELRGKPGALQREKDAKGNPILIGEALRVEPEHGRSLVLWMDRSIQRMVEKRLLEGIEKYGAKEGSVVIMDPKTGGIVAMASTPSYDPISYNTYPSELFKNPVVSGSYEPGSTFKVLIMSAALEEKLVTPTTTMEEGGPTRVGEYLIKTWNEQYSGTISMTKVLEKSSNVGMVFVGQKLGTEKMLGFLKRFGIGEVTGIDLEEEISPELRQEKEWRDIDLATASFGQGIAVTPIQMLRAVGALANDGWLMEPHVVKEIVDTKGKSVEIKPKKVRQVISAATARIISEMMIAAVDNGEAKWAKPKGYRIAGKTGTAQIPVAGHYDDKKTIASFVGFAPADDPKFVMLVTLREPQSSPWGSETAAPLFFTLARDIFTYWGISPQ</sequence>
<dbReference type="Pfam" id="PF00905">
    <property type="entry name" value="Transpeptidase"/>
    <property type="match status" value="1"/>
</dbReference>
<evidence type="ECO:0000259" key="5">
    <source>
        <dbReference type="Pfam" id="PF03717"/>
    </source>
</evidence>
<comment type="caution">
    <text evidence="6">The sequence shown here is derived from an EMBL/GenBank/DDBJ whole genome shotgun (WGS) entry which is preliminary data.</text>
</comment>
<keyword evidence="3" id="KW-1133">Transmembrane helix</keyword>
<dbReference type="PANTHER" id="PTHR30627:SF1">
    <property type="entry name" value="PEPTIDOGLYCAN D,D-TRANSPEPTIDASE FTSI"/>
    <property type="match status" value="1"/>
</dbReference>
<dbReference type="SUPFAM" id="SSF56519">
    <property type="entry name" value="Penicillin binding protein dimerisation domain"/>
    <property type="match status" value="1"/>
</dbReference>
<dbReference type="InterPro" id="IPR001460">
    <property type="entry name" value="PCN-bd_Tpept"/>
</dbReference>
<dbReference type="PANTHER" id="PTHR30627">
    <property type="entry name" value="PEPTIDOGLYCAN D,D-TRANSPEPTIDASE"/>
    <property type="match status" value="1"/>
</dbReference>
<organism evidence="6 7">
    <name type="scientific">Candidatus Gottesmanbacteria bacterium RIFCSPLOWO2_01_FULL_43_11b</name>
    <dbReference type="NCBI Taxonomy" id="1798392"/>
    <lineage>
        <taxon>Bacteria</taxon>
        <taxon>Candidatus Gottesmaniibacteriota</taxon>
    </lineage>
</organism>
<dbReference type="InterPro" id="IPR012338">
    <property type="entry name" value="Beta-lactam/transpept-like"/>
</dbReference>
<evidence type="ECO:0008006" key="8">
    <source>
        <dbReference type="Google" id="ProtNLM"/>
    </source>
</evidence>
<feature type="domain" description="Penicillin-binding protein transpeptidase" evidence="4">
    <location>
        <begin position="242"/>
        <end position="543"/>
    </location>
</feature>
<evidence type="ECO:0000259" key="4">
    <source>
        <dbReference type="Pfam" id="PF00905"/>
    </source>
</evidence>
<feature type="transmembrane region" description="Helical" evidence="3">
    <location>
        <begin position="6"/>
        <end position="26"/>
    </location>
</feature>
<dbReference type="InterPro" id="IPR050515">
    <property type="entry name" value="Beta-lactam/transpept"/>
</dbReference>
<protein>
    <recommendedName>
        <fullName evidence="8">Penicillin-binding protein transpeptidase domain-containing protein</fullName>
    </recommendedName>
</protein>
<dbReference type="AlphaFoldDB" id="A0A1F6AIK1"/>
<evidence type="ECO:0000313" key="7">
    <source>
        <dbReference type="Proteomes" id="UP000178759"/>
    </source>
</evidence>
<reference evidence="6 7" key="1">
    <citation type="journal article" date="2016" name="Nat. Commun.">
        <title>Thousands of microbial genomes shed light on interconnected biogeochemical processes in an aquifer system.</title>
        <authorList>
            <person name="Anantharaman K."/>
            <person name="Brown C.T."/>
            <person name="Hug L.A."/>
            <person name="Sharon I."/>
            <person name="Castelle C.J."/>
            <person name="Probst A.J."/>
            <person name="Thomas B.C."/>
            <person name="Singh A."/>
            <person name="Wilkins M.J."/>
            <person name="Karaoz U."/>
            <person name="Brodie E.L."/>
            <person name="Williams K.H."/>
            <person name="Hubbard S.S."/>
            <person name="Banfield J.F."/>
        </authorList>
    </citation>
    <scope>NUCLEOTIDE SEQUENCE [LARGE SCALE GENOMIC DNA]</scope>
</reference>
<dbReference type="EMBL" id="MFJV01000001">
    <property type="protein sequence ID" value="OGG24554.1"/>
    <property type="molecule type" value="Genomic_DNA"/>
</dbReference>
<comment type="subcellular location">
    <subcellularLocation>
        <location evidence="1">Membrane</location>
    </subcellularLocation>
</comment>
<evidence type="ECO:0000313" key="6">
    <source>
        <dbReference type="EMBL" id="OGG24554.1"/>
    </source>
</evidence>
<dbReference type="Proteomes" id="UP000178759">
    <property type="component" value="Unassembled WGS sequence"/>
</dbReference>
<accession>A0A1F6AIK1</accession>
<dbReference type="GO" id="GO:0005886">
    <property type="term" value="C:plasma membrane"/>
    <property type="evidence" value="ECO:0007669"/>
    <property type="project" value="TreeGrafter"/>
</dbReference>
<evidence type="ECO:0000256" key="1">
    <source>
        <dbReference type="ARBA" id="ARBA00004370"/>
    </source>
</evidence>
<dbReference type="STRING" id="1798392.A3A79_05210"/>
<dbReference type="Gene3D" id="3.30.450.330">
    <property type="match status" value="1"/>
</dbReference>
<dbReference type="GO" id="GO:0008658">
    <property type="term" value="F:penicillin binding"/>
    <property type="evidence" value="ECO:0007669"/>
    <property type="project" value="InterPro"/>
</dbReference>
<keyword evidence="2 3" id="KW-0472">Membrane</keyword>
<gene>
    <name evidence="6" type="ORF">A3A79_05210</name>
</gene>
<proteinExistence type="predicted"/>
<feature type="domain" description="Penicillin-binding protein dimerisation" evidence="5">
    <location>
        <begin position="49"/>
        <end position="198"/>
    </location>
</feature>
<dbReference type="GO" id="GO:0071555">
    <property type="term" value="P:cell wall organization"/>
    <property type="evidence" value="ECO:0007669"/>
    <property type="project" value="TreeGrafter"/>
</dbReference>
<keyword evidence="3" id="KW-0812">Transmembrane</keyword>
<dbReference type="InterPro" id="IPR005311">
    <property type="entry name" value="PBP_dimer"/>
</dbReference>
<name>A0A1F6AIK1_9BACT</name>
<dbReference type="Gene3D" id="3.40.710.10">
    <property type="entry name" value="DD-peptidase/beta-lactamase superfamily"/>
    <property type="match status" value="1"/>
</dbReference>